<evidence type="ECO:0000313" key="3">
    <source>
        <dbReference type="EMBL" id="KAK7025505.1"/>
    </source>
</evidence>
<dbReference type="Pfam" id="PF18759">
    <property type="entry name" value="Plavaka"/>
    <property type="match status" value="1"/>
</dbReference>
<dbReference type="InterPro" id="IPR049233">
    <property type="entry name" value="DUF6830"/>
</dbReference>
<dbReference type="Pfam" id="PF20722">
    <property type="entry name" value="DUF6830"/>
    <property type="match status" value="1"/>
</dbReference>
<dbReference type="InterPro" id="IPR041078">
    <property type="entry name" value="Plavaka"/>
</dbReference>
<protein>
    <recommendedName>
        <fullName evidence="2">DUF6830 domain-containing protein</fullName>
    </recommendedName>
</protein>
<evidence type="ECO:0000256" key="1">
    <source>
        <dbReference type="SAM" id="MobiDB-lite"/>
    </source>
</evidence>
<comment type="caution">
    <text evidence="3">The sequence shown here is derived from an EMBL/GenBank/DDBJ whole genome shotgun (WGS) entry which is preliminary data.</text>
</comment>
<proteinExistence type="predicted"/>
<name>A0AAW0BHG8_9AGAR</name>
<keyword evidence="4" id="KW-1185">Reference proteome</keyword>
<feature type="compositionally biased region" description="Polar residues" evidence="1">
    <location>
        <begin position="27"/>
        <end position="42"/>
    </location>
</feature>
<evidence type="ECO:0000259" key="2">
    <source>
        <dbReference type="Pfam" id="PF20722"/>
    </source>
</evidence>
<sequence>MAYVCEGCLRSFTSWGFKQHRLKTSNSACSAPSNVENNSEPNFSDPAESDESETDSELEELTAHVLSDFDPDSAPISFEGDYFGSNYTAQDLGQMDVEEADEEWEWGEGSAGAEDSIEGEADFDEDSLNALLEGMWEPERVVDVDMQEEPSPSTGTQIPVRDTRTATESHVHIEDCLRHKPFIIKFGGHAGRPISDTKVDDSNTRYERALGNDKVLWHPFRSRLDWEVARWGKLRGPGSNALNELLQIPGLAEKLDLSFKTTHELNKIIDGQLPGRPPFHRHEVVVAGESFEFFYRNILDCIRALWGDRDLTPYLIMCPERHYTDQTKDIRLFHSMHTGKWWWATQKEIEKTNPGATIIPLIVSTDKTQLTVFGNKTAYPVYITIGNIPKEIRRKSSRGSYILLGYLPTSNLSHITNKTGRRRALANLFHACMKHIMAPIREPGINGMLVVDGNGVARRGHPIMAVYVADYPEQCLASTAKYGRCAALCGIVKENSGDDQTDFPFLDLASALEVFEMISEGPTVFRRACKDAGMKPIPEPFWKDLPYVNIFQSITPDILHQLYQGLIKHLLSWLIKIAGAAEIDARFRHFPPNHNIRLFMRGVSMLSRVTGKEHEQIGHCLLGIVIDLRLPNGASSERLSAAVRGMLNFVYLAQYPLHTTETLSLLRQSLTLFHDHKDVFVDTGVVSTFKIPKLHACQHFARHFENFGTADNFNSEYTERLHIDLAKNAYRATNHRDELPQMVAWLERQEKIRRHEKYICSKMTDEHPPPIIYDIAPGVAFELTMKMTLHPSVKSVNFDKLASDYGAVHFSAALARYVTRIRNPQLSHRATVAHAAQLHIPLSRIPVWHRVKWTTPDMYSSKAMGTIIVDSAHVNPEQKDRRGHTIPGRFDTVLVNEGDGKALGLSGYRVAQIRVLFSLPQRLKDQLFAVDEQQYVAKYLAYVEWFTPFASRCEESH</sequence>
<dbReference type="Proteomes" id="UP001383192">
    <property type="component" value="Unassembled WGS sequence"/>
</dbReference>
<feature type="compositionally biased region" description="Acidic residues" evidence="1">
    <location>
        <begin position="47"/>
        <end position="59"/>
    </location>
</feature>
<reference evidence="3 4" key="1">
    <citation type="submission" date="2024-01" db="EMBL/GenBank/DDBJ databases">
        <title>A draft genome for a cacao thread blight-causing isolate of Paramarasmius palmivorus.</title>
        <authorList>
            <person name="Baruah I.K."/>
            <person name="Bukari Y."/>
            <person name="Amoako-Attah I."/>
            <person name="Meinhardt L.W."/>
            <person name="Bailey B.A."/>
            <person name="Cohen S.P."/>
        </authorList>
    </citation>
    <scope>NUCLEOTIDE SEQUENCE [LARGE SCALE GENOMIC DNA]</scope>
    <source>
        <strain evidence="3 4">GH-12</strain>
    </source>
</reference>
<feature type="domain" description="DUF6830" evidence="2">
    <location>
        <begin position="782"/>
        <end position="902"/>
    </location>
</feature>
<gene>
    <name evidence="3" type="ORF">VNI00_015939</name>
</gene>
<evidence type="ECO:0000313" key="4">
    <source>
        <dbReference type="Proteomes" id="UP001383192"/>
    </source>
</evidence>
<organism evidence="3 4">
    <name type="scientific">Paramarasmius palmivorus</name>
    <dbReference type="NCBI Taxonomy" id="297713"/>
    <lineage>
        <taxon>Eukaryota</taxon>
        <taxon>Fungi</taxon>
        <taxon>Dikarya</taxon>
        <taxon>Basidiomycota</taxon>
        <taxon>Agaricomycotina</taxon>
        <taxon>Agaricomycetes</taxon>
        <taxon>Agaricomycetidae</taxon>
        <taxon>Agaricales</taxon>
        <taxon>Marasmiineae</taxon>
        <taxon>Marasmiaceae</taxon>
        <taxon>Paramarasmius</taxon>
    </lineage>
</organism>
<dbReference type="EMBL" id="JAYKXP010000113">
    <property type="protein sequence ID" value="KAK7025505.1"/>
    <property type="molecule type" value="Genomic_DNA"/>
</dbReference>
<dbReference type="AlphaFoldDB" id="A0AAW0BHG8"/>
<feature type="region of interest" description="Disordered" evidence="1">
    <location>
        <begin position="27"/>
        <end position="59"/>
    </location>
</feature>
<accession>A0AAW0BHG8</accession>